<evidence type="ECO:0000256" key="6">
    <source>
        <dbReference type="ARBA" id="ARBA00022692"/>
    </source>
</evidence>
<feature type="non-terminal residue" evidence="14">
    <location>
        <position position="198"/>
    </location>
</feature>
<dbReference type="SUPFAM" id="SSF53448">
    <property type="entry name" value="Nucleotide-diphospho-sugar transferases"/>
    <property type="match status" value="1"/>
</dbReference>
<evidence type="ECO:0000256" key="11">
    <source>
        <dbReference type="ARBA" id="ARBA00023136"/>
    </source>
</evidence>
<evidence type="ECO:0000256" key="1">
    <source>
        <dbReference type="ARBA" id="ARBA00004323"/>
    </source>
</evidence>
<keyword evidence="5" id="KW-0808">Transferase</keyword>
<proteinExistence type="inferred from homology"/>
<dbReference type="Gene3D" id="3.90.550.10">
    <property type="entry name" value="Spore Coat Polysaccharide Biosynthesis Protein SpsA, Chain A"/>
    <property type="match status" value="1"/>
</dbReference>
<dbReference type="PANTHER" id="PTHR46396:SF1">
    <property type="entry name" value="PROTEIN O-LINKED-MANNOSE BETA-1,2-N-ACETYLGLUCOSAMINYLTRANSFERASE 1"/>
    <property type="match status" value="1"/>
</dbReference>
<keyword evidence="9" id="KW-1133">Transmembrane helix</keyword>
<keyword evidence="4 13" id="KW-0328">Glycosyltransferase</keyword>
<keyword evidence="11" id="KW-0472">Membrane</keyword>
<dbReference type="GO" id="GO:0003827">
    <property type="term" value="F:alpha-1,3-mannosylglycoprotein 2-beta-N-acetylglucosaminyltransferase activity"/>
    <property type="evidence" value="ECO:0007669"/>
    <property type="project" value="UniProtKB-UniRule"/>
</dbReference>
<comment type="subcellular location">
    <subcellularLocation>
        <location evidence="1 13">Golgi apparatus membrane</location>
        <topology evidence="1 13">Single-pass type II membrane protein</topology>
    </subcellularLocation>
</comment>
<dbReference type="GO" id="GO:0030145">
    <property type="term" value="F:manganese ion binding"/>
    <property type="evidence" value="ECO:0007669"/>
    <property type="project" value="UniProtKB-UniRule"/>
</dbReference>
<evidence type="ECO:0000256" key="10">
    <source>
        <dbReference type="ARBA" id="ARBA00023034"/>
    </source>
</evidence>
<evidence type="ECO:0000313" key="14">
    <source>
        <dbReference type="EMBL" id="CAL4172748.1"/>
    </source>
</evidence>
<dbReference type="GO" id="GO:0000139">
    <property type="term" value="C:Golgi membrane"/>
    <property type="evidence" value="ECO:0007669"/>
    <property type="project" value="UniProtKB-SubCell"/>
</dbReference>
<keyword evidence="6" id="KW-0812">Transmembrane</keyword>
<dbReference type="InterPro" id="IPR004139">
    <property type="entry name" value="Glyco_trans_13"/>
</dbReference>
<evidence type="ECO:0000256" key="5">
    <source>
        <dbReference type="ARBA" id="ARBA00022679"/>
    </source>
</evidence>
<reference evidence="14 15" key="1">
    <citation type="submission" date="2024-05" db="EMBL/GenBank/DDBJ databases">
        <authorList>
            <person name="Wallberg A."/>
        </authorList>
    </citation>
    <scope>NUCLEOTIDE SEQUENCE [LARGE SCALE GENOMIC DNA]</scope>
</reference>
<evidence type="ECO:0000256" key="4">
    <source>
        <dbReference type="ARBA" id="ARBA00022676"/>
    </source>
</evidence>
<evidence type="ECO:0000256" key="8">
    <source>
        <dbReference type="ARBA" id="ARBA00022968"/>
    </source>
</evidence>
<comment type="caution">
    <text evidence="14">The sequence shown here is derived from an EMBL/GenBank/DDBJ whole genome shotgun (WGS) entry which is preliminary data.</text>
</comment>
<comment type="function">
    <text evidence="13">Initiates complex N-linked carbohydrate formation. Essential for the conversion of high-mannose to hybrid and complex N-glycans.</text>
</comment>
<protein>
    <recommendedName>
        <fullName evidence="13">Alpha-1,3-mannosyl-glycoprotein 2-beta-N-acetylglucosaminyltransferase</fullName>
        <shortName evidence="13">GNT-I</shortName>
        <shortName evidence="13">GlcNAc-T I</shortName>
        <ecNumber evidence="13">2.4.1.101</ecNumber>
    </recommendedName>
    <alternativeName>
        <fullName evidence="13">N-glycosyl-oligosaccharide-glycoprotein N-acetylglucosaminyltransferase I</fullName>
    </alternativeName>
</protein>
<evidence type="ECO:0000256" key="13">
    <source>
        <dbReference type="RuleBase" id="RU368119"/>
    </source>
</evidence>
<dbReference type="InterPro" id="IPR029044">
    <property type="entry name" value="Nucleotide-diphossugar_trans"/>
</dbReference>
<dbReference type="Pfam" id="PF03071">
    <property type="entry name" value="GNT-I"/>
    <property type="match status" value="1"/>
</dbReference>
<evidence type="ECO:0000256" key="9">
    <source>
        <dbReference type="ARBA" id="ARBA00022989"/>
    </source>
</evidence>
<comment type="cofactor">
    <cofactor evidence="13">
        <name>Mn(2+)</name>
        <dbReference type="ChEBI" id="CHEBI:29035"/>
    </cofactor>
    <text evidence="13">The cofactor is mostly bound to the substrate.</text>
</comment>
<accession>A0AAV2SA99</accession>
<evidence type="ECO:0000256" key="7">
    <source>
        <dbReference type="ARBA" id="ARBA00022723"/>
    </source>
</evidence>
<keyword evidence="7 13" id="KW-0479">Metal-binding</keyword>
<name>A0AAV2SA99_MEGNR</name>
<evidence type="ECO:0000313" key="15">
    <source>
        <dbReference type="Proteomes" id="UP001497623"/>
    </source>
</evidence>
<dbReference type="FunFam" id="3.90.550.10:FF:000252">
    <property type="entry name" value="Protein O-linked-mannose beta-1,2-N-acetylglucosaminyltransferase 1"/>
    <property type="match status" value="1"/>
</dbReference>
<comment type="catalytic activity">
    <reaction evidence="13">
        <text>N(4)-(alpha-D-Man-(1-&gt;3)-[alpha-D-Man-(1-&gt;3)-[alpha-D-Man-(1-&gt;6)]-alpha-D-Man-(1-&gt;6)]-beta-D-Man-(1-&gt;4)-beta-D-GlcNAc-(1-&gt;4)-beta-D-GlcNAc)-L-asparaginyl-[protein] (N-glucan mannose isomer 5A1,2) + UDP-N-acetyl-alpha-D-glucosamine = N(4)-{beta-D-GlcNAc-(1-&gt;2)-alpha-D-Man-(1-&gt;3)-[alpha-D-Man-(1-&gt;3)-[alpha-D-Man-(1-&gt;6)]-alpha-D-Man-(1-&gt;6)]-beta-D-Man-(1-&gt;4)-beta-D-GlcNAc-(1-&gt;4)-beta-D-GlcNAc}-L-asparaginyl-[protein] + UDP + H(+)</text>
        <dbReference type="Rhea" id="RHEA:11456"/>
        <dbReference type="Rhea" id="RHEA-COMP:14367"/>
        <dbReference type="Rhea" id="RHEA-COMP:14368"/>
        <dbReference type="ChEBI" id="CHEBI:15378"/>
        <dbReference type="ChEBI" id="CHEBI:57705"/>
        <dbReference type="ChEBI" id="CHEBI:58223"/>
        <dbReference type="ChEBI" id="CHEBI:59087"/>
        <dbReference type="ChEBI" id="CHEBI:60625"/>
        <dbReference type="EC" id="2.4.1.101"/>
    </reaction>
</comment>
<feature type="non-terminal residue" evidence="14">
    <location>
        <position position="1"/>
    </location>
</feature>
<dbReference type="GO" id="GO:0047223">
    <property type="term" value="F:beta-1,3-galactosyl-O-glycosyl-glycoprotein beta-1,3-N-acetylglucosaminyltransferase activity"/>
    <property type="evidence" value="ECO:0007669"/>
    <property type="project" value="TreeGrafter"/>
</dbReference>
<keyword evidence="8 13" id="KW-0735">Signal-anchor</keyword>
<dbReference type="EMBL" id="CAXKWB010052352">
    <property type="protein sequence ID" value="CAL4172748.1"/>
    <property type="molecule type" value="Genomic_DNA"/>
</dbReference>
<comment type="similarity">
    <text evidence="3 13">Belongs to the glycosyltransferase 13 family.</text>
</comment>
<dbReference type="GO" id="GO:0016266">
    <property type="term" value="P:protein O-linked glycosylation via N-acetyl-galactosamine"/>
    <property type="evidence" value="ECO:0007669"/>
    <property type="project" value="TreeGrafter"/>
</dbReference>
<evidence type="ECO:0000256" key="12">
    <source>
        <dbReference type="ARBA" id="ARBA00023211"/>
    </source>
</evidence>
<dbReference type="PANTHER" id="PTHR46396">
    <property type="entry name" value="PROTEIN O-LINKED-MANNOSE BETA-1,2-N-ACETYLGLUCOSAMINYLTRANSFERASE 1"/>
    <property type="match status" value="1"/>
</dbReference>
<keyword evidence="10 13" id="KW-0333">Golgi apparatus</keyword>
<sequence length="198" mass="23118">GGTRRRILVLVDGRHQEVEDLLKLLQIRYVVHDTESKDIKFGSGGSRISYHYRWALNTTFSLFPSTNKAIILEDDLLTSPDFFSYFNQTSWLLDQDPSLFCISAWNDLGSMHVARHPRRLYRIESHAGYGFMLTRDFFYEVLPMWPPPEKDHDWDVWFRLSKIRGGRECIVPDVSRTFHFALAGTHIQPQMQQAHFAG</sequence>
<comment type="pathway">
    <text evidence="2 13">Protein modification; protein glycosylation.</text>
</comment>
<dbReference type="Proteomes" id="UP001497623">
    <property type="component" value="Unassembled WGS sequence"/>
</dbReference>
<keyword evidence="15" id="KW-1185">Reference proteome</keyword>
<dbReference type="AlphaFoldDB" id="A0AAV2SA99"/>
<dbReference type="EC" id="2.4.1.101" evidence="13"/>
<dbReference type="InterPro" id="IPR052463">
    <property type="entry name" value="O-linked_mannose_GnT"/>
</dbReference>
<gene>
    <name evidence="14" type="ORF">MNOR_LOCUS34312</name>
</gene>
<keyword evidence="12 13" id="KW-0464">Manganese</keyword>
<evidence type="ECO:0000256" key="3">
    <source>
        <dbReference type="ARBA" id="ARBA00006492"/>
    </source>
</evidence>
<evidence type="ECO:0000256" key="2">
    <source>
        <dbReference type="ARBA" id="ARBA00004922"/>
    </source>
</evidence>
<organism evidence="14 15">
    <name type="scientific">Meganyctiphanes norvegica</name>
    <name type="common">Northern krill</name>
    <name type="synonym">Thysanopoda norvegica</name>
    <dbReference type="NCBI Taxonomy" id="48144"/>
    <lineage>
        <taxon>Eukaryota</taxon>
        <taxon>Metazoa</taxon>
        <taxon>Ecdysozoa</taxon>
        <taxon>Arthropoda</taxon>
        <taxon>Crustacea</taxon>
        <taxon>Multicrustacea</taxon>
        <taxon>Malacostraca</taxon>
        <taxon>Eumalacostraca</taxon>
        <taxon>Eucarida</taxon>
        <taxon>Euphausiacea</taxon>
        <taxon>Euphausiidae</taxon>
        <taxon>Meganyctiphanes</taxon>
    </lineage>
</organism>